<reference evidence="3" key="1">
    <citation type="submission" date="2023-07" db="EMBL/GenBank/DDBJ databases">
        <title>Conexibacter stalactiti sp. nov., isolated from stalactites in a lava cave and emended description of the genus Conexibacter.</title>
        <authorList>
            <person name="Lee S.D."/>
        </authorList>
    </citation>
    <scope>NUCLEOTIDE SEQUENCE [LARGE SCALE GENOMIC DNA]</scope>
    <source>
        <strain evidence="3">KCTC 39840</strain>
    </source>
</reference>
<sequence length="106" mass="10616">MAALVAAVVVSSCSRSDVDLAAPPSVAALNAAGAFGRGANAAMIRSVRSVAETLTNNLLGFVGATLVLVILGLAAGHIYGDERAHEKTLRVVKGVFMLVAATGLVA</sequence>
<evidence type="ECO:0000256" key="1">
    <source>
        <dbReference type="SAM" id="Phobius"/>
    </source>
</evidence>
<feature type="transmembrane region" description="Helical" evidence="1">
    <location>
        <begin position="58"/>
        <end position="80"/>
    </location>
</feature>
<dbReference type="RefSeq" id="WP_318598263.1">
    <property type="nucleotide sequence ID" value="NZ_JAWSTH010000043.1"/>
</dbReference>
<keyword evidence="1" id="KW-0472">Membrane</keyword>
<dbReference type="EMBL" id="JAWSTH010000043">
    <property type="protein sequence ID" value="MDW5595918.1"/>
    <property type="molecule type" value="Genomic_DNA"/>
</dbReference>
<evidence type="ECO:0000313" key="3">
    <source>
        <dbReference type="Proteomes" id="UP001284601"/>
    </source>
</evidence>
<accession>A0ABU4HRL8</accession>
<comment type="caution">
    <text evidence="2">The sequence shown here is derived from an EMBL/GenBank/DDBJ whole genome shotgun (WGS) entry which is preliminary data.</text>
</comment>
<gene>
    <name evidence="2" type="ORF">R7226_16335</name>
</gene>
<keyword evidence="3" id="KW-1185">Reference proteome</keyword>
<organism evidence="2 3">
    <name type="scientific">Conexibacter stalactiti</name>
    <dbReference type="NCBI Taxonomy" id="1940611"/>
    <lineage>
        <taxon>Bacteria</taxon>
        <taxon>Bacillati</taxon>
        <taxon>Actinomycetota</taxon>
        <taxon>Thermoleophilia</taxon>
        <taxon>Solirubrobacterales</taxon>
        <taxon>Conexibacteraceae</taxon>
        <taxon>Conexibacter</taxon>
    </lineage>
</organism>
<evidence type="ECO:0008006" key="4">
    <source>
        <dbReference type="Google" id="ProtNLM"/>
    </source>
</evidence>
<keyword evidence="1" id="KW-1133">Transmembrane helix</keyword>
<protein>
    <recommendedName>
        <fullName evidence="4">TrbC/VIRB2 family protein</fullName>
    </recommendedName>
</protein>
<evidence type="ECO:0000313" key="2">
    <source>
        <dbReference type="EMBL" id="MDW5595918.1"/>
    </source>
</evidence>
<keyword evidence="1" id="KW-0812">Transmembrane</keyword>
<dbReference type="Proteomes" id="UP001284601">
    <property type="component" value="Unassembled WGS sequence"/>
</dbReference>
<proteinExistence type="predicted"/>
<name>A0ABU4HRL8_9ACTN</name>